<evidence type="ECO:0000256" key="16">
    <source>
        <dbReference type="ARBA" id="ARBA00023145"/>
    </source>
</evidence>
<comment type="caution">
    <text evidence="24">The sequence shown here is derived from an EMBL/GenBank/DDBJ whole genome shotgun (WGS) entry which is preliminary data.</text>
</comment>
<dbReference type="GeneID" id="68614404"/>
<keyword evidence="25" id="KW-1185">Reference proteome</keyword>
<dbReference type="Pfam" id="PF02225">
    <property type="entry name" value="PA"/>
    <property type="match status" value="1"/>
</dbReference>
<evidence type="ECO:0000256" key="20">
    <source>
        <dbReference type="ARBA" id="ARBA00033328"/>
    </source>
</evidence>
<keyword evidence="9" id="KW-0479">Metal-binding</keyword>
<keyword evidence="15" id="KW-0482">Metalloprotease</keyword>
<keyword evidence="6" id="KW-0964">Secreted</keyword>
<evidence type="ECO:0000256" key="18">
    <source>
        <dbReference type="ARBA" id="ARBA00023228"/>
    </source>
</evidence>
<dbReference type="AlphaFoldDB" id="A0AAV3UL57"/>
<evidence type="ECO:0000256" key="5">
    <source>
        <dbReference type="ARBA" id="ARBA00014116"/>
    </source>
</evidence>
<sequence>MNTLPTTVVGDAYTSSHHWNLLCNLVDLDNRMAGQQGEVEGAELVGEAFEKHGLRNASITEFEIPGWWRGSSSLTVEHDRTHEFDAQHETVALPGTPSGDVTAELVDVGDGLPADFEERDVEGKLVMASSLTPDDYGRWIHRAEKYGAAVRGGAVGFLFRNHLDGNLPPTGSIGNENGPGDIPAVGVSREVGHRLVRYCEDGETTARLTVDCRNEPTNSRNIEAVIGPDTDEEVLVTAHVDAHDVGEGANDNGVGTVLVAEIGRLLAEMEDELETMVRCLVFGAEEVGLYGAYHWAETRDTGSVKCIFNMDGAGYSRTADVHTHGFGAIGEAFEEVRDELGVPVEINTGIRPHSDHWPFVQKGVAGAQARSIADDSGRGWGHTHGDTLDKLDRRDLRDLAVVFTAGVVKLAEEDRKIEPKSVAEIREATVEQGFEEGMRNSGSWPFEDGEIDADEKTDASAETTAEGDR</sequence>
<keyword evidence="7" id="KW-0121">Carboxypeptidase</keyword>
<evidence type="ECO:0000256" key="9">
    <source>
        <dbReference type="ARBA" id="ARBA00022723"/>
    </source>
</evidence>
<name>A0AAV3UL57_9EURY</name>
<evidence type="ECO:0000256" key="13">
    <source>
        <dbReference type="ARBA" id="ARBA00022833"/>
    </source>
</evidence>
<organism evidence="24 25">
    <name type="scientific">Haladaptatus pallidirubidus</name>
    <dbReference type="NCBI Taxonomy" id="1008152"/>
    <lineage>
        <taxon>Archaea</taxon>
        <taxon>Methanobacteriati</taxon>
        <taxon>Methanobacteriota</taxon>
        <taxon>Stenosarchaea group</taxon>
        <taxon>Halobacteria</taxon>
        <taxon>Halobacteriales</taxon>
        <taxon>Haladaptataceae</taxon>
        <taxon>Haladaptatus</taxon>
    </lineage>
</organism>
<feature type="domain" description="PA" evidence="22">
    <location>
        <begin position="101"/>
        <end position="195"/>
    </location>
</feature>
<dbReference type="RefSeq" id="WP_227774138.1">
    <property type="nucleotide sequence ID" value="NZ_BAABKX010000015.1"/>
</dbReference>
<keyword evidence="17" id="KW-0325">Glycoprotein</keyword>
<dbReference type="GO" id="GO:0004180">
    <property type="term" value="F:carboxypeptidase activity"/>
    <property type="evidence" value="ECO:0007669"/>
    <property type="project" value="UniProtKB-KW"/>
</dbReference>
<dbReference type="Gene3D" id="3.50.30.30">
    <property type="match status" value="1"/>
</dbReference>
<dbReference type="GO" id="GO:0070573">
    <property type="term" value="F:metallodipeptidase activity"/>
    <property type="evidence" value="ECO:0007669"/>
    <property type="project" value="InterPro"/>
</dbReference>
<dbReference type="InterPro" id="IPR046450">
    <property type="entry name" value="PA_dom_sf"/>
</dbReference>
<evidence type="ECO:0000256" key="12">
    <source>
        <dbReference type="ARBA" id="ARBA00022824"/>
    </source>
</evidence>
<keyword evidence="13" id="KW-0862">Zinc</keyword>
<dbReference type="GO" id="GO:0005764">
    <property type="term" value="C:lysosome"/>
    <property type="evidence" value="ECO:0007669"/>
    <property type="project" value="UniProtKB-SubCell"/>
</dbReference>
<evidence type="ECO:0000256" key="2">
    <source>
        <dbReference type="ARBA" id="ARBA00004371"/>
    </source>
</evidence>
<dbReference type="SUPFAM" id="SSF53187">
    <property type="entry name" value="Zn-dependent exopeptidases"/>
    <property type="match status" value="1"/>
</dbReference>
<comment type="subcellular location">
    <subcellularLocation>
        <location evidence="1">Endoplasmic reticulum</location>
    </subcellularLocation>
    <subcellularLocation>
        <location evidence="3">Golgi apparatus</location>
    </subcellularLocation>
    <subcellularLocation>
        <location evidence="2">Lysosome</location>
    </subcellularLocation>
    <subcellularLocation>
        <location evidence="4">Secreted</location>
    </subcellularLocation>
</comment>
<evidence type="ECO:0000256" key="7">
    <source>
        <dbReference type="ARBA" id="ARBA00022645"/>
    </source>
</evidence>
<evidence type="ECO:0000256" key="11">
    <source>
        <dbReference type="ARBA" id="ARBA00022801"/>
    </source>
</evidence>
<evidence type="ECO:0000313" key="25">
    <source>
        <dbReference type="Proteomes" id="UP001501729"/>
    </source>
</evidence>
<evidence type="ECO:0000256" key="1">
    <source>
        <dbReference type="ARBA" id="ARBA00004240"/>
    </source>
</evidence>
<protein>
    <recommendedName>
        <fullName evidence="5">Carboxypeptidase Q</fullName>
    </recommendedName>
    <alternativeName>
        <fullName evidence="20">Plasma glutamate carboxypeptidase</fullName>
    </alternativeName>
</protein>
<evidence type="ECO:0000256" key="17">
    <source>
        <dbReference type="ARBA" id="ARBA00023180"/>
    </source>
</evidence>
<keyword evidence="14" id="KW-0333">Golgi apparatus</keyword>
<keyword evidence="18" id="KW-0458">Lysosome</keyword>
<dbReference type="Gene3D" id="3.40.630.10">
    <property type="entry name" value="Zn peptidases"/>
    <property type="match status" value="1"/>
</dbReference>
<evidence type="ECO:0000256" key="15">
    <source>
        <dbReference type="ARBA" id="ARBA00023049"/>
    </source>
</evidence>
<evidence type="ECO:0000256" key="4">
    <source>
        <dbReference type="ARBA" id="ARBA00004613"/>
    </source>
</evidence>
<keyword evidence="12" id="KW-0256">Endoplasmic reticulum</keyword>
<evidence type="ECO:0000259" key="22">
    <source>
        <dbReference type="Pfam" id="PF02225"/>
    </source>
</evidence>
<gene>
    <name evidence="24" type="ORF">GCM10025751_37310</name>
</gene>
<evidence type="ECO:0000256" key="19">
    <source>
        <dbReference type="ARBA" id="ARBA00025833"/>
    </source>
</evidence>
<evidence type="ECO:0000256" key="3">
    <source>
        <dbReference type="ARBA" id="ARBA00004555"/>
    </source>
</evidence>
<evidence type="ECO:0000256" key="14">
    <source>
        <dbReference type="ARBA" id="ARBA00023034"/>
    </source>
</evidence>
<reference evidence="24 25" key="1">
    <citation type="journal article" date="2019" name="Int. J. Syst. Evol. Microbiol.">
        <title>The Global Catalogue of Microorganisms (GCM) 10K type strain sequencing project: providing services to taxonomists for standard genome sequencing and annotation.</title>
        <authorList>
            <consortium name="The Broad Institute Genomics Platform"/>
            <consortium name="The Broad Institute Genome Sequencing Center for Infectious Disease"/>
            <person name="Wu L."/>
            <person name="Ma J."/>
        </authorList>
    </citation>
    <scope>NUCLEOTIDE SEQUENCE [LARGE SCALE GENOMIC DNA]</scope>
    <source>
        <strain evidence="24 25">JCM 17504</strain>
    </source>
</reference>
<keyword evidence="16" id="KW-0865">Zymogen</keyword>
<keyword evidence="8" id="KW-0645">Protease</keyword>
<dbReference type="GO" id="GO:0006508">
    <property type="term" value="P:proteolysis"/>
    <property type="evidence" value="ECO:0007669"/>
    <property type="project" value="UniProtKB-KW"/>
</dbReference>
<dbReference type="Pfam" id="PF04389">
    <property type="entry name" value="Peptidase_M28"/>
    <property type="match status" value="1"/>
</dbReference>
<dbReference type="InterPro" id="IPR039866">
    <property type="entry name" value="CPQ"/>
</dbReference>
<evidence type="ECO:0000256" key="8">
    <source>
        <dbReference type="ARBA" id="ARBA00022670"/>
    </source>
</evidence>
<dbReference type="PANTHER" id="PTHR12053:SF3">
    <property type="entry name" value="CARBOXYPEPTIDASE Q"/>
    <property type="match status" value="1"/>
</dbReference>
<dbReference type="InterPro" id="IPR003137">
    <property type="entry name" value="PA_domain"/>
</dbReference>
<comment type="subunit">
    <text evidence="19">Homodimer. The monomeric form is inactive while the homodimer is active.</text>
</comment>
<accession>A0AAV3UL57</accession>
<feature type="region of interest" description="Disordered" evidence="21">
    <location>
        <begin position="428"/>
        <end position="469"/>
    </location>
</feature>
<feature type="domain" description="Peptidase M28" evidence="23">
    <location>
        <begin position="221"/>
        <end position="401"/>
    </location>
</feature>
<keyword evidence="11" id="KW-0378">Hydrolase</keyword>
<dbReference type="EMBL" id="BAABKX010000015">
    <property type="protein sequence ID" value="GAA5056474.1"/>
    <property type="molecule type" value="Genomic_DNA"/>
</dbReference>
<evidence type="ECO:0000256" key="10">
    <source>
        <dbReference type="ARBA" id="ARBA00022729"/>
    </source>
</evidence>
<dbReference type="GO" id="GO:0005576">
    <property type="term" value="C:extracellular region"/>
    <property type="evidence" value="ECO:0007669"/>
    <property type="project" value="UniProtKB-SubCell"/>
</dbReference>
<dbReference type="PANTHER" id="PTHR12053">
    <property type="entry name" value="PROTEASE FAMILY M28 PLASMA GLUTAMATE CARBOXYPEPTIDASE-RELATED"/>
    <property type="match status" value="1"/>
</dbReference>
<dbReference type="GO" id="GO:0046872">
    <property type="term" value="F:metal ion binding"/>
    <property type="evidence" value="ECO:0007669"/>
    <property type="project" value="UniProtKB-KW"/>
</dbReference>
<evidence type="ECO:0000256" key="21">
    <source>
        <dbReference type="SAM" id="MobiDB-lite"/>
    </source>
</evidence>
<dbReference type="SUPFAM" id="SSF52025">
    <property type="entry name" value="PA domain"/>
    <property type="match status" value="1"/>
</dbReference>
<evidence type="ECO:0000259" key="23">
    <source>
        <dbReference type="Pfam" id="PF04389"/>
    </source>
</evidence>
<dbReference type="Proteomes" id="UP001501729">
    <property type="component" value="Unassembled WGS sequence"/>
</dbReference>
<evidence type="ECO:0000256" key="6">
    <source>
        <dbReference type="ARBA" id="ARBA00022525"/>
    </source>
</evidence>
<dbReference type="InterPro" id="IPR007484">
    <property type="entry name" value="Peptidase_M28"/>
</dbReference>
<proteinExistence type="predicted"/>
<dbReference type="CDD" id="cd04819">
    <property type="entry name" value="PA_2"/>
    <property type="match status" value="1"/>
</dbReference>
<keyword evidence="10" id="KW-0732">Signal</keyword>
<evidence type="ECO:0000313" key="24">
    <source>
        <dbReference type="EMBL" id="GAA5056474.1"/>
    </source>
</evidence>